<dbReference type="InterPro" id="IPR020904">
    <property type="entry name" value="Sc_DH/Rdtase_CS"/>
</dbReference>
<dbReference type="InterPro" id="IPR036291">
    <property type="entry name" value="NAD(P)-bd_dom_sf"/>
</dbReference>
<comment type="caution">
    <text evidence="4">The sequence shown here is derived from an EMBL/GenBank/DDBJ whole genome shotgun (WGS) entry which is preliminary data.</text>
</comment>
<organism evidence="4 5">
    <name type="scientific">Lasius niger</name>
    <name type="common">Black garden ant</name>
    <dbReference type="NCBI Taxonomy" id="67767"/>
    <lineage>
        <taxon>Eukaryota</taxon>
        <taxon>Metazoa</taxon>
        <taxon>Ecdysozoa</taxon>
        <taxon>Arthropoda</taxon>
        <taxon>Hexapoda</taxon>
        <taxon>Insecta</taxon>
        <taxon>Pterygota</taxon>
        <taxon>Neoptera</taxon>
        <taxon>Endopterygota</taxon>
        <taxon>Hymenoptera</taxon>
        <taxon>Apocrita</taxon>
        <taxon>Aculeata</taxon>
        <taxon>Formicoidea</taxon>
        <taxon>Formicidae</taxon>
        <taxon>Formicinae</taxon>
        <taxon>Lasius</taxon>
        <taxon>Lasius</taxon>
    </lineage>
</organism>
<gene>
    <name evidence="4" type="ORF">RF55_7361</name>
</gene>
<dbReference type="SUPFAM" id="SSF51735">
    <property type="entry name" value="NAD(P)-binding Rossmann-fold domains"/>
    <property type="match status" value="1"/>
</dbReference>
<dbReference type="PRINTS" id="PR00081">
    <property type="entry name" value="GDHRDH"/>
</dbReference>
<protein>
    <submittedName>
        <fullName evidence="4">Short-chain dehydrogenase</fullName>
    </submittedName>
</protein>
<reference evidence="4 5" key="1">
    <citation type="submission" date="2015-04" db="EMBL/GenBank/DDBJ databases">
        <title>Lasius niger genome sequencing.</title>
        <authorList>
            <person name="Konorov E.A."/>
            <person name="Nikitin M.A."/>
            <person name="Kirill M.V."/>
            <person name="Chang P."/>
        </authorList>
    </citation>
    <scope>NUCLEOTIDE SEQUENCE [LARGE SCALE GENOMIC DNA]</scope>
    <source>
        <tissue evidence="4">Whole</tissue>
    </source>
</reference>
<dbReference type="PaxDb" id="67767-A0A0J7NJG1"/>
<name>A0A0J7NJG1_LASNI</name>
<sequence>MTETKIDQSWHGKVIFITGAGSGIGRATAISFAKRGANIVLSGRKEAPLREAETACRKAGAGETLVIAGCDVSVEKNIIEAIEQIEKKFGRLDVAFNNAGIPQAAPTPLADIQTEDYDNILSINARGIFLSMKYEIPLMLKTGGSIINTSSVTGINGFFGCSPYSASKFAIIGMTKCAALEYAKQGIQINAICPGPIETPLLDDFAREDMKRILELQPNGRLGKPEEVGEAVFNLAQPSSAFIVGAAIVLDGGMTAGLKTC</sequence>
<keyword evidence="5" id="KW-1185">Reference proteome</keyword>
<comment type="pathway">
    <text evidence="1">Lipid metabolism; fatty acid biosynthesis.</text>
</comment>
<dbReference type="Pfam" id="PF13561">
    <property type="entry name" value="adh_short_C2"/>
    <property type="match status" value="1"/>
</dbReference>
<dbReference type="EMBL" id="LBMM01004271">
    <property type="protein sequence ID" value="KMQ92625.1"/>
    <property type="molecule type" value="Genomic_DNA"/>
</dbReference>
<dbReference type="InterPro" id="IPR002347">
    <property type="entry name" value="SDR_fam"/>
</dbReference>
<evidence type="ECO:0000256" key="2">
    <source>
        <dbReference type="ARBA" id="ARBA00006484"/>
    </source>
</evidence>
<dbReference type="AlphaFoldDB" id="A0A0J7NJG1"/>
<proteinExistence type="inferred from homology"/>
<evidence type="ECO:0000256" key="1">
    <source>
        <dbReference type="ARBA" id="ARBA00005194"/>
    </source>
</evidence>
<evidence type="ECO:0000313" key="5">
    <source>
        <dbReference type="Proteomes" id="UP000036403"/>
    </source>
</evidence>
<dbReference type="OrthoDB" id="47007at2759"/>
<evidence type="ECO:0000256" key="3">
    <source>
        <dbReference type="ARBA" id="ARBA00023002"/>
    </source>
</evidence>
<dbReference type="PRINTS" id="PR00080">
    <property type="entry name" value="SDRFAMILY"/>
</dbReference>
<dbReference type="STRING" id="67767.A0A0J7NJG1"/>
<accession>A0A0J7NJG1</accession>
<dbReference type="Gene3D" id="3.40.50.720">
    <property type="entry name" value="NAD(P)-binding Rossmann-like Domain"/>
    <property type="match status" value="1"/>
</dbReference>
<dbReference type="PROSITE" id="PS00061">
    <property type="entry name" value="ADH_SHORT"/>
    <property type="match status" value="1"/>
</dbReference>
<dbReference type="GO" id="GO:0016616">
    <property type="term" value="F:oxidoreductase activity, acting on the CH-OH group of donors, NAD or NADP as acceptor"/>
    <property type="evidence" value="ECO:0007669"/>
    <property type="project" value="TreeGrafter"/>
</dbReference>
<dbReference type="Proteomes" id="UP000036403">
    <property type="component" value="Unassembled WGS sequence"/>
</dbReference>
<dbReference type="CDD" id="cd05233">
    <property type="entry name" value="SDR_c"/>
    <property type="match status" value="1"/>
</dbReference>
<dbReference type="FunFam" id="3.40.50.720:FF:000084">
    <property type="entry name" value="Short-chain dehydrogenase reductase"/>
    <property type="match status" value="1"/>
</dbReference>
<comment type="similarity">
    <text evidence="2">Belongs to the short-chain dehydrogenases/reductases (SDR) family.</text>
</comment>
<evidence type="ECO:0000313" key="4">
    <source>
        <dbReference type="EMBL" id="KMQ92625.1"/>
    </source>
</evidence>
<keyword evidence="3" id="KW-0560">Oxidoreductase</keyword>
<dbReference type="PANTHER" id="PTHR42760">
    <property type="entry name" value="SHORT-CHAIN DEHYDROGENASES/REDUCTASES FAMILY MEMBER"/>
    <property type="match status" value="1"/>
</dbReference>